<evidence type="ECO:0000313" key="3">
    <source>
        <dbReference type="Proteomes" id="UP001344888"/>
    </source>
</evidence>
<dbReference type="InterPro" id="IPR016181">
    <property type="entry name" value="Acyl_CoA_acyltransferase"/>
</dbReference>
<reference evidence="2 3" key="1">
    <citation type="submission" date="2023-03" db="EMBL/GenBank/DDBJ databases">
        <title>Bacillus Genome Sequencing.</title>
        <authorList>
            <person name="Dunlap C."/>
        </authorList>
    </citation>
    <scope>NUCLEOTIDE SEQUENCE [LARGE SCALE GENOMIC DNA]</scope>
    <source>
        <strain evidence="2 3">B-59205</strain>
    </source>
</reference>
<keyword evidence="3" id="KW-1185">Reference proteome</keyword>
<organism evidence="2 3">
    <name type="scientific">Metasolibacillus meyeri</name>
    <dbReference type="NCBI Taxonomy" id="1071052"/>
    <lineage>
        <taxon>Bacteria</taxon>
        <taxon>Bacillati</taxon>
        <taxon>Bacillota</taxon>
        <taxon>Bacilli</taxon>
        <taxon>Bacillales</taxon>
        <taxon>Caryophanaceae</taxon>
        <taxon>Metasolibacillus</taxon>
    </lineage>
</organism>
<accession>A0AAW9NVQ8</accession>
<dbReference type="Proteomes" id="UP001344888">
    <property type="component" value="Unassembled WGS sequence"/>
</dbReference>
<dbReference type="InterPro" id="IPR000182">
    <property type="entry name" value="GNAT_dom"/>
</dbReference>
<dbReference type="RefSeq" id="WP_326122882.1">
    <property type="nucleotide sequence ID" value="NZ_JARSFG010000010.1"/>
</dbReference>
<dbReference type="GO" id="GO:0016747">
    <property type="term" value="F:acyltransferase activity, transferring groups other than amino-acyl groups"/>
    <property type="evidence" value="ECO:0007669"/>
    <property type="project" value="InterPro"/>
</dbReference>
<dbReference type="Gene3D" id="3.40.630.30">
    <property type="match status" value="1"/>
</dbReference>
<dbReference type="AlphaFoldDB" id="A0AAW9NVQ8"/>
<comment type="caution">
    <text evidence="2">The sequence shown here is derived from an EMBL/GenBank/DDBJ whole genome shotgun (WGS) entry which is preliminary data.</text>
</comment>
<dbReference type="PANTHER" id="PTHR43072:SF58">
    <property type="entry name" value="N-ACETYLTRANSFERASE DOMAIN-CONTAINING PROTEIN"/>
    <property type="match status" value="1"/>
</dbReference>
<dbReference type="EMBL" id="JARSFG010000010">
    <property type="protein sequence ID" value="MEC1178358.1"/>
    <property type="molecule type" value="Genomic_DNA"/>
</dbReference>
<gene>
    <name evidence="2" type="ORF">P9B03_07690</name>
</gene>
<feature type="domain" description="N-acetyltransferase" evidence="1">
    <location>
        <begin position="6"/>
        <end position="146"/>
    </location>
</feature>
<sequence length="146" mass="17049">MKIEQINLSQIEEIAVLFDGYRQFYQQESDLKGAVTFLTERLQNNESVIFAAKVQDDYAGFVQIFPIFSSVAMKQAYLLNDLFVAENYRRMGVAEQLMEAAFRYAEEQNARYLTLETAVKNVTAQALYEKVGMEVEDTVRHYIRYW</sequence>
<dbReference type="PANTHER" id="PTHR43072">
    <property type="entry name" value="N-ACETYLTRANSFERASE"/>
    <property type="match status" value="1"/>
</dbReference>
<dbReference type="PROSITE" id="PS51186">
    <property type="entry name" value="GNAT"/>
    <property type="match status" value="1"/>
</dbReference>
<proteinExistence type="predicted"/>
<dbReference type="Pfam" id="PF00583">
    <property type="entry name" value="Acetyltransf_1"/>
    <property type="match status" value="1"/>
</dbReference>
<evidence type="ECO:0000313" key="2">
    <source>
        <dbReference type="EMBL" id="MEC1178358.1"/>
    </source>
</evidence>
<dbReference type="SUPFAM" id="SSF55729">
    <property type="entry name" value="Acyl-CoA N-acyltransferases (Nat)"/>
    <property type="match status" value="1"/>
</dbReference>
<protein>
    <submittedName>
        <fullName evidence="2">GNAT family N-acetyltransferase</fullName>
    </submittedName>
</protein>
<evidence type="ECO:0000259" key="1">
    <source>
        <dbReference type="PROSITE" id="PS51186"/>
    </source>
</evidence>
<dbReference type="CDD" id="cd04301">
    <property type="entry name" value="NAT_SF"/>
    <property type="match status" value="1"/>
</dbReference>
<name>A0AAW9NVQ8_9BACL</name>